<keyword evidence="4" id="KW-0503">Monooxygenase</keyword>
<dbReference type="GO" id="GO:0016627">
    <property type="term" value="F:oxidoreductase activity, acting on the CH-CH group of donors"/>
    <property type="evidence" value="ECO:0007669"/>
    <property type="project" value="InterPro"/>
</dbReference>
<accession>A0A7W7B2B0</accession>
<evidence type="ECO:0000313" key="5">
    <source>
        <dbReference type="Proteomes" id="UP000566324"/>
    </source>
</evidence>
<dbReference type="InterPro" id="IPR013107">
    <property type="entry name" value="Acyl-CoA_DH_C"/>
</dbReference>
<dbReference type="Proteomes" id="UP000566324">
    <property type="component" value="Unassembled WGS sequence"/>
</dbReference>
<keyword evidence="1 4" id="KW-0560">Oxidoreductase</keyword>
<sequence length="406" mass="44896">MTMTSTHRTVEHSDIPGRETMIQRARDMIPRLIERAERQADHRRILPETMTEMVEAGLFRVLQPKRWGGYELDPGTFAEVQFALSEGDASVGWVYGVVGVHSWHLALFDDRAAQDVWGSDSSVLIGSPYAPGTARPVDDGYIFNGRWKFSSGSEYCGWTFLGGIVDPEKTAGRPFLEADYRTFLLPRQDYEIVDTWHVNGLKGTGSHDIIVKDMFVPAYRTLDFRDVWKRETPGQTINANPLYKLPFVQVFHRAVSNASIGALQGMLNAFLEYGAKRVGAMGMATVDDPDALLAAAAAASGIDEMKLVLHRNFDLMAARAENGESISQAEALQFRYQCSSVPDRCLDLARALYKASGSGGVYTDRSIGRYYNDLMVAAQHGSNNGAGYGRVWGKKMFGLDIVDAGV</sequence>
<dbReference type="Gene3D" id="1.10.540.10">
    <property type="entry name" value="Acyl-CoA dehydrogenase/oxidase, N-terminal domain"/>
    <property type="match status" value="1"/>
</dbReference>
<dbReference type="Gene3D" id="2.40.110.10">
    <property type="entry name" value="Butyryl-CoA Dehydrogenase, subunit A, domain 2"/>
    <property type="match status" value="1"/>
</dbReference>
<organism evidence="4 5">
    <name type="scientific">Sphingosinicella soli</name>
    <dbReference type="NCBI Taxonomy" id="333708"/>
    <lineage>
        <taxon>Bacteria</taxon>
        <taxon>Pseudomonadati</taxon>
        <taxon>Pseudomonadota</taxon>
        <taxon>Alphaproteobacteria</taxon>
        <taxon>Sphingomonadales</taxon>
        <taxon>Sphingosinicellaceae</taxon>
        <taxon>Sphingosinicella</taxon>
    </lineage>
</organism>
<reference evidence="4 5" key="1">
    <citation type="submission" date="2020-08" db="EMBL/GenBank/DDBJ databases">
        <title>Genomic Encyclopedia of Type Strains, Phase IV (KMG-IV): sequencing the most valuable type-strain genomes for metagenomic binning, comparative biology and taxonomic classification.</title>
        <authorList>
            <person name="Goeker M."/>
        </authorList>
    </citation>
    <scope>NUCLEOTIDE SEQUENCE [LARGE SCALE GENOMIC DNA]</scope>
    <source>
        <strain evidence="4 5">DSM 17328</strain>
    </source>
</reference>
<keyword evidence="5" id="KW-1185">Reference proteome</keyword>
<dbReference type="SUPFAM" id="SSF47203">
    <property type="entry name" value="Acyl-CoA dehydrogenase C-terminal domain-like"/>
    <property type="match status" value="1"/>
</dbReference>
<dbReference type="RefSeq" id="WP_207791372.1">
    <property type="nucleotide sequence ID" value="NZ_JACHNZ010000025.1"/>
</dbReference>
<evidence type="ECO:0000259" key="2">
    <source>
        <dbReference type="Pfam" id="PF02771"/>
    </source>
</evidence>
<dbReference type="GO" id="GO:0036383">
    <property type="term" value="F:3-hydroxy-9,10-secoandrosta-1,3,5(10)-triene-9,17-dione monooxygenase activity"/>
    <property type="evidence" value="ECO:0007669"/>
    <property type="project" value="UniProtKB-EC"/>
</dbReference>
<dbReference type="InterPro" id="IPR036250">
    <property type="entry name" value="AcylCo_DH-like_C"/>
</dbReference>
<dbReference type="GO" id="GO:0050660">
    <property type="term" value="F:flavin adenine dinucleotide binding"/>
    <property type="evidence" value="ECO:0007669"/>
    <property type="project" value="InterPro"/>
</dbReference>
<evidence type="ECO:0000313" key="4">
    <source>
        <dbReference type="EMBL" id="MBB4632686.1"/>
    </source>
</evidence>
<dbReference type="EMBL" id="JACHNZ010000025">
    <property type="protein sequence ID" value="MBB4632686.1"/>
    <property type="molecule type" value="Genomic_DNA"/>
</dbReference>
<feature type="domain" description="Acyl-CoA dehydrogenase C-terminal" evidence="3">
    <location>
        <begin position="256"/>
        <end position="382"/>
    </location>
</feature>
<dbReference type="AlphaFoldDB" id="A0A7W7B2B0"/>
<comment type="caution">
    <text evidence="4">The sequence shown here is derived from an EMBL/GenBank/DDBJ whole genome shotgun (WGS) entry which is preliminary data.</text>
</comment>
<dbReference type="InterPro" id="IPR009100">
    <property type="entry name" value="AcylCoA_DH/oxidase_NM_dom_sf"/>
</dbReference>
<dbReference type="Gene3D" id="1.20.140.10">
    <property type="entry name" value="Butyryl-CoA Dehydrogenase, subunit A, domain 3"/>
    <property type="match status" value="1"/>
</dbReference>
<feature type="domain" description="Acyl-CoA dehydrogenase/oxidase N-terminal" evidence="2">
    <location>
        <begin position="20"/>
        <end position="104"/>
    </location>
</feature>
<dbReference type="PIRSF" id="PIRSF016578">
    <property type="entry name" value="HsaA"/>
    <property type="match status" value="1"/>
</dbReference>
<dbReference type="InterPro" id="IPR013786">
    <property type="entry name" value="AcylCoA_DH/ox_N"/>
</dbReference>
<evidence type="ECO:0000256" key="1">
    <source>
        <dbReference type="ARBA" id="ARBA00023002"/>
    </source>
</evidence>
<evidence type="ECO:0000259" key="3">
    <source>
        <dbReference type="Pfam" id="PF08028"/>
    </source>
</evidence>
<dbReference type="Pfam" id="PF02771">
    <property type="entry name" value="Acyl-CoA_dh_N"/>
    <property type="match status" value="1"/>
</dbReference>
<protein>
    <submittedName>
        <fullName evidence="4">3-hydroxy-9,10-secoandrosta-1,3,5(10)-triene-9, 17-dione monooxygenase</fullName>
        <ecNumber evidence="4">1.14.14.12</ecNumber>
    </submittedName>
</protein>
<dbReference type="InterPro" id="IPR037069">
    <property type="entry name" value="AcylCoA_DH/ox_N_sf"/>
</dbReference>
<dbReference type="EC" id="1.14.14.12" evidence="4"/>
<proteinExistence type="predicted"/>
<dbReference type="SUPFAM" id="SSF56645">
    <property type="entry name" value="Acyl-CoA dehydrogenase NM domain-like"/>
    <property type="match status" value="1"/>
</dbReference>
<name>A0A7W7B2B0_9SPHN</name>
<dbReference type="Pfam" id="PF08028">
    <property type="entry name" value="Acyl-CoA_dh_2"/>
    <property type="match status" value="1"/>
</dbReference>
<gene>
    <name evidence="4" type="ORF">GGQ98_002313</name>
</gene>
<dbReference type="InterPro" id="IPR046373">
    <property type="entry name" value="Acyl-CoA_Oxase/DH_mid-dom_sf"/>
</dbReference>